<dbReference type="InterPro" id="IPR050261">
    <property type="entry name" value="FrsA_esterase"/>
</dbReference>
<dbReference type="AlphaFoldDB" id="A0A318FVY9"/>
<dbReference type="PANTHER" id="PTHR22946:SF9">
    <property type="entry name" value="POLYKETIDE TRANSFERASE AF380"/>
    <property type="match status" value="1"/>
</dbReference>
<dbReference type="Proteomes" id="UP000247485">
    <property type="component" value="Unassembled WGS sequence"/>
</dbReference>
<dbReference type="SUPFAM" id="SSF53474">
    <property type="entry name" value="alpha/beta-Hydrolases"/>
    <property type="match status" value="1"/>
</dbReference>
<dbReference type="RefSeq" id="WP_110274370.1">
    <property type="nucleotide sequence ID" value="NZ_QJJG01000008.1"/>
</dbReference>
<gene>
    <name evidence="3" type="ORF">DET57_108213</name>
</gene>
<dbReference type="Gene3D" id="3.40.50.1820">
    <property type="entry name" value="alpha/beta hydrolase"/>
    <property type="match status" value="1"/>
</dbReference>
<comment type="caution">
    <text evidence="3">The sequence shown here is derived from an EMBL/GenBank/DDBJ whole genome shotgun (WGS) entry which is preliminary data.</text>
</comment>
<feature type="domain" description="Dienelactone hydrolase" evidence="2">
    <location>
        <begin position="25"/>
        <end position="209"/>
    </location>
</feature>
<dbReference type="GO" id="GO:0052689">
    <property type="term" value="F:carboxylic ester hydrolase activity"/>
    <property type="evidence" value="ECO:0007669"/>
    <property type="project" value="UniProtKB-ARBA"/>
</dbReference>
<reference evidence="3 4" key="1">
    <citation type="submission" date="2018-05" db="EMBL/GenBank/DDBJ databases">
        <title>Freshwater and sediment microbial communities from various areas in North America, analyzing microbe dynamics in response to fracking.</title>
        <authorList>
            <person name="Lamendella R."/>
        </authorList>
    </citation>
    <scope>NUCLEOTIDE SEQUENCE [LARGE SCALE GENOMIC DNA]</scope>
    <source>
        <strain evidence="3 4">67</strain>
    </source>
</reference>
<sequence length="239" mass="25703">MDIVISDCLLAKTPVLWFRPATAAASNRPLIVLFHRFMASRELDANLGYMLAQAGYSVVCPQAAMHSARDDATLRAASFWPILQHTLETFPALLAACQQEKLGDISRLGVMGTSMGGFAVLGAMAQYPAIQAGAAYMASGYFSDAISKIHPPTTNTLAACLRGIAPYDIAGKESTLAQRPLFVWHGQQDTIVDIKYAERLSESIGSGNLTCLIDPLSGHKITQQSVEAGIDFFLRALPV</sequence>
<keyword evidence="1" id="KW-0378">Hydrolase</keyword>
<evidence type="ECO:0000256" key="1">
    <source>
        <dbReference type="ARBA" id="ARBA00022801"/>
    </source>
</evidence>
<evidence type="ECO:0000259" key="2">
    <source>
        <dbReference type="Pfam" id="PF01738"/>
    </source>
</evidence>
<dbReference type="PANTHER" id="PTHR22946">
    <property type="entry name" value="DIENELACTONE HYDROLASE DOMAIN-CONTAINING PROTEIN-RELATED"/>
    <property type="match status" value="1"/>
</dbReference>
<dbReference type="EMBL" id="QJJG01000008">
    <property type="protein sequence ID" value="PXW44949.1"/>
    <property type="molecule type" value="Genomic_DNA"/>
</dbReference>
<protein>
    <recommendedName>
        <fullName evidence="2">Dienelactone hydrolase domain-containing protein</fullName>
    </recommendedName>
</protein>
<organism evidence="3 4">
    <name type="scientific">Klebsiella oxytoca</name>
    <dbReference type="NCBI Taxonomy" id="571"/>
    <lineage>
        <taxon>Bacteria</taxon>
        <taxon>Pseudomonadati</taxon>
        <taxon>Pseudomonadota</taxon>
        <taxon>Gammaproteobacteria</taxon>
        <taxon>Enterobacterales</taxon>
        <taxon>Enterobacteriaceae</taxon>
        <taxon>Klebsiella/Raoultella group</taxon>
        <taxon>Klebsiella</taxon>
    </lineage>
</organism>
<dbReference type="InterPro" id="IPR029058">
    <property type="entry name" value="AB_hydrolase_fold"/>
</dbReference>
<accession>A0A318FVY9</accession>
<evidence type="ECO:0000313" key="3">
    <source>
        <dbReference type="EMBL" id="PXW44949.1"/>
    </source>
</evidence>
<name>A0A318FVY9_KLEOX</name>
<dbReference type="Pfam" id="PF01738">
    <property type="entry name" value="DLH"/>
    <property type="match status" value="1"/>
</dbReference>
<proteinExistence type="predicted"/>
<dbReference type="InterPro" id="IPR002925">
    <property type="entry name" value="Dienelactn_hydro"/>
</dbReference>
<evidence type="ECO:0000313" key="4">
    <source>
        <dbReference type="Proteomes" id="UP000247485"/>
    </source>
</evidence>